<dbReference type="InterPro" id="IPR051826">
    <property type="entry name" value="E3_ubiquitin-ligase_domain"/>
</dbReference>
<dbReference type="PROSITE" id="PS50089">
    <property type="entry name" value="ZF_RING_2"/>
    <property type="match status" value="1"/>
</dbReference>
<proteinExistence type="predicted"/>
<dbReference type="Ensembl" id="ENSCPGT00000014133.1">
    <property type="protein sequence ID" value="ENSCPGP00000012890.1"/>
    <property type="gene ID" value="ENSCPGG00000009135.1"/>
</dbReference>
<feature type="domain" description="RING-type" evidence="5">
    <location>
        <begin position="110"/>
        <end position="153"/>
    </location>
</feature>
<evidence type="ECO:0000256" key="4">
    <source>
        <dbReference type="PROSITE-ProRule" id="PRU00175"/>
    </source>
</evidence>
<dbReference type="Gene3D" id="3.30.40.10">
    <property type="entry name" value="Zinc/RING finger domain, C3HC4 (zinc finger)"/>
    <property type="match status" value="1"/>
</dbReference>
<evidence type="ECO:0000256" key="1">
    <source>
        <dbReference type="ARBA" id="ARBA00022723"/>
    </source>
</evidence>
<dbReference type="GO" id="GO:0005737">
    <property type="term" value="C:cytoplasm"/>
    <property type="evidence" value="ECO:0007669"/>
    <property type="project" value="TreeGrafter"/>
</dbReference>
<evidence type="ECO:0000256" key="3">
    <source>
        <dbReference type="ARBA" id="ARBA00022833"/>
    </source>
</evidence>
<dbReference type="InterPro" id="IPR013083">
    <property type="entry name" value="Znf_RING/FYVE/PHD"/>
</dbReference>
<evidence type="ECO:0000313" key="6">
    <source>
        <dbReference type="Ensembl" id="ENSCPGP00000012890.1"/>
    </source>
</evidence>
<keyword evidence="3" id="KW-0862">Zinc</keyword>
<dbReference type="Proteomes" id="UP000694419">
    <property type="component" value="Unplaced"/>
</dbReference>
<dbReference type="PANTHER" id="PTHR22765">
    <property type="entry name" value="RING FINGER AND PROTEASE ASSOCIATED DOMAIN-CONTAINING"/>
    <property type="match status" value="1"/>
</dbReference>
<keyword evidence="1" id="KW-0479">Metal-binding</keyword>
<sequence>MHLAVYCSLTLPFYDQLNLPGFPFTLKEQASHSICSLSKPGNPLRYPRVSQAGSCSLPPLSARQTRPSKLLERQLGAPAPPYLRPQSQSRICKKQWPESLPSMVWGYSECAICLQAYKPGQTLKLLSCSHAFHGKCIDLWHCVQPSSKTCPLCVRGMSPSLARQTAGTGIPFQT</sequence>
<evidence type="ECO:0000256" key="2">
    <source>
        <dbReference type="ARBA" id="ARBA00022771"/>
    </source>
</evidence>
<dbReference type="SMART" id="SM00184">
    <property type="entry name" value="RING"/>
    <property type="match status" value="1"/>
</dbReference>
<dbReference type="PANTHER" id="PTHR22765:SF416">
    <property type="entry name" value="E3 UBIQUITIN-PROTEIN LIGASE GODZILLA"/>
    <property type="match status" value="1"/>
</dbReference>
<dbReference type="AlphaFoldDB" id="A0A8C3JTB3"/>
<accession>A0A8C3JTB3</accession>
<dbReference type="GO" id="GO:0008270">
    <property type="term" value="F:zinc ion binding"/>
    <property type="evidence" value="ECO:0007669"/>
    <property type="project" value="UniProtKB-KW"/>
</dbReference>
<keyword evidence="2 4" id="KW-0863">Zinc-finger</keyword>
<evidence type="ECO:0000259" key="5">
    <source>
        <dbReference type="PROSITE" id="PS50089"/>
    </source>
</evidence>
<dbReference type="SUPFAM" id="SSF57850">
    <property type="entry name" value="RING/U-box"/>
    <property type="match status" value="1"/>
</dbReference>
<dbReference type="InterPro" id="IPR001841">
    <property type="entry name" value="Znf_RING"/>
</dbReference>
<keyword evidence="7" id="KW-1185">Reference proteome</keyword>
<reference evidence="6" key="1">
    <citation type="submission" date="2025-08" db="UniProtKB">
        <authorList>
            <consortium name="Ensembl"/>
        </authorList>
    </citation>
    <scope>IDENTIFICATION</scope>
</reference>
<reference evidence="6" key="2">
    <citation type="submission" date="2025-09" db="UniProtKB">
        <authorList>
            <consortium name="Ensembl"/>
        </authorList>
    </citation>
    <scope>IDENTIFICATION</scope>
</reference>
<dbReference type="GO" id="GO:0061630">
    <property type="term" value="F:ubiquitin protein ligase activity"/>
    <property type="evidence" value="ECO:0007669"/>
    <property type="project" value="TreeGrafter"/>
</dbReference>
<protein>
    <recommendedName>
        <fullName evidence="5">RING-type domain-containing protein</fullName>
    </recommendedName>
</protein>
<dbReference type="Pfam" id="PF17123">
    <property type="entry name" value="zf-RING_11"/>
    <property type="match status" value="1"/>
</dbReference>
<name>A0A8C3JTB3_9CHAR</name>
<organism evidence="6 7">
    <name type="scientific">Calidris pygmaea</name>
    <name type="common">Spoon-billed sandpiper</name>
    <dbReference type="NCBI Taxonomy" id="425635"/>
    <lineage>
        <taxon>Eukaryota</taxon>
        <taxon>Metazoa</taxon>
        <taxon>Chordata</taxon>
        <taxon>Craniata</taxon>
        <taxon>Vertebrata</taxon>
        <taxon>Euteleostomi</taxon>
        <taxon>Archelosauria</taxon>
        <taxon>Archosauria</taxon>
        <taxon>Dinosauria</taxon>
        <taxon>Saurischia</taxon>
        <taxon>Theropoda</taxon>
        <taxon>Coelurosauria</taxon>
        <taxon>Aves</taxon>
        <taxon>Neognathae</taxon>
        <taxon>Neoaves</taxon>
        <taxon>Charadriiformes</taxon>
        <taxon>Scolopacidae</taxon>
        <taxon>Calidris</taxon>
    </lineage>
</organism>
<dbReference type="GO" id="GO:0016567">
    <property type="term" value="P:protein ubiquitination"/>
    <property type="evidence" value="ECO:0007669"/>
    <property type="project" value="UniProtKB-UniPathway"/>
</dbReference>
<evidence type="ECO:0000313" key="7">
    <source>
        <dbReference type="Proteomes" id="UP000694419"/>
    </source>
</evidence>
<dbReference type="GO" id="GO:0006511">
    <property type="term" value="P:ubiquitin-dependent protein catabolic process"/>
    <property type="evidence" value="ECO:0007669"/>
    <property type="project" value="TreeGrafter"/>
</dbReference>
<dbReference type="UniPathway" id="UPA00143"/>